<proteinExistence type="predicted"/>
<evidence type="ECO:0000256" key="1">
    <source>
        <dbReference type="SAM" id="MobiDB-lite"/>
    </source>
</evidence>
<evidence type="ECO:0000313" key="4">
    <source>
        <dbReference type="Proteomes" id="UP000062998"/>
    </source>
</evidence>
<evidence type="ECO:0000259" key="2">
    <source>
        <dbReference type="PROSITE" id="PS51782"/>
    </source>
</evidence>
<accession>A0A125FZI2</accession>
<protein>
    <recommendedName>
        <fullName evidence="2">LysM domain-containing protein</fullName>
    </recommendedName>
</protein>
<dbReference type="CDD" id="cd00118">
    <property type="entry name" value="LysM"/>
    <property type="match status" value="1"/>
</dbReference>
<dbReference type="Pfam" id="PF11860">
    <property type="entry name" value="Muramidase"/>
    <property type="match status" value="1"/>
</dbReference>
<dbReference type="Gene3D" id="3.10.350.10">
    <property type="entry name" value="LysM domain"/>
    <property type="match status" value="1"/>
</dbReference>
<reference evidence="3 4" key="1">
    <citation type="submission" date="2015-11" db="EMBL/GenBank/DDBJ databases">
        <title>Expanding the genomic diversity of Burkholderia species for the development of highly accurate diagnostics.</title>
        <authorList>
            <person name="Sahl J."/>
            <person name="Keim P."/>
            <person name="Wagner D."/>
        </authorList>
    </citation>
    <scope>NUCLEOTIDE SEQUENCE [LARGE SCALE GENOMIC DNA]</scope>
    <source>
        <strain evidence="3 4">MSMB2167WGS</strain>
    </source>
</reference>
<organism evidence="3 4">
    <name type="scientific">Burkholderia ubonensis</name>
    <dbReference type="NCBI Taxonomy" id="101571"/>
    <lineage>
        <taxon>Bacteria</taxon>
        <taxon>Pseudomonadati</taxon>
        <taxon>Pseudomonadota</taxon>
        <taxon>Betaproteobacteria</taxon>
        <taxon>Burkholderiales</taxon>
        <taxon>Burkholderiaceae</taxon>
        <taxon>Burkholderia</taxon>
        <taxon>Burkholderia cepacia complex</taxon>
    </lineage>
</organism>
<dbReference type="Proteomes" id="UP000062998">
    <property type="component" value="Unassembled WGS sequence"/>
</dbReference>
<sequence>MSAIGHKKGVPWKEIARLNEIHDPRTLRPGQRLRIPKKGGKIDTHTLDAEHNPLPNAPYRIRSGDKEVSGRTTKGGRLAEFWPDFEGQTVEIFFQKLNGEWKKVYETVAEEANKLVTLVSPRLKISTETHPHPQGTDGERKPPKPAGKASPSGDQTDSSFGPDKGVKKKQTSDPGGAPDLKVTSDDASLDEFLDKYTGDPITEKDFEDAAKEIGCKVNVIKAVHQTEVGGGSFTKVDGRVVPKILYERHYFYRLSGGKHWDTNPDLSYPVGYYRLKTKYIKKTMKLKGDDGQMHDVDVWVRYDKKKDKEHAKEAETAQQLLDEGVLTKDRDTYGSLSYRRLRKAYRLDASAALQACSWGAFQIMGANYKTLGYGSVQAMVKDMSKSERAHLKGFVSFVKADPILVKAAKNEDFSTFASRYNGPSYKENDYDGKMKANFDVFEKADADKKKGK</sequence>
<dbReference type="InterPro" id="IPR018392">
    <property type="entry name" value="LysM"/>
</dbReference>
<dbReference type="InterPro" id="IPR036779">
    <property type="entry name" value="LysM_dom_sf"/>
</dbReference>
<comment type="caution">
    <text evidence="3">The sequence shown here is derived from an EMBL/GenBank/DDBJ whole genome shotgun (WGS) entry which is preliminary data.</text>
</comment>
<feature type="compositionally biased region" description="Basic and acidic residues" evidence="1">
    <location>
        <begin position="125"/>
        <end position="142"/>
    </location>
</feature>
<name>A0A125FZI2_9BURK</name>
<dbReference type="PROSITE" id="PS51782">
    <property type="entry name" value="LYSM"/>
    <property type="match status" value="1"/>
</dbReference>
<dbReference type="Pfam" id="PF01476">
    <property type="entry name" value="LysM"/>
    <property type="match status" value="1"/>
</dbReference>
<dbReference type="InterPro" id="IPR024408">
    <property type="entry name" value="Muramidase"/>
</dbReference>
<dbReference type="EMBL" id="LPIX01000061">
    <property type="protein sequence ID" value="KWE01792.1"/>
    <property type="molecule type" value="Genomic_DNA"/>
</dbReference>
<dbReference type="AlphaFoldDB" id="A0A125FZI2"/>
<evidence type="ECO:0000313" key="3">
    <source>
        <dbReference type="EMBL" id="KWE01792.1"/>
    </source>
</evidence>
<gene>
    <name evidence="3" type="ORF">WL73_15880</name>
</gene>
<feature type="domain" description="LysM" evidence="2">
    <location>
        <begin position="1"/>
        <end position="35"/>
    </location>
</feature>
<feature type="region of interest" description="Disordered" evidence="1">
    <location>
        <begin position="123"/>
        <end position="184"/>
    </location>
</feature>